<gene>
    <name evidence="2" type="ORF">S01H1_50808</name>
</gene>
<feature type="transmembrane region" description="Helical" evidence="1">
    <location>
        <begin position="20"/>
        <end position="45"/>
    </location>
</feature>
<proteinExistence type="predicted"/>
<keyword evidence="1" id="KW-0472">Membrane</keyword>
<evidence type="ECO:0000313" key="2">
    <source>
        <dbReference type="EMBL" id="GAG18077.1"/>
    </source>
</evidence>
<organism evidence="2">
    <name type="scientific">marine sediment metagenome</name>
    <dbReference type="NCBI Taxonomy" id="412755"/>
    <lineage>
        <taxon>unclassified sequences</taxon>
        <taxon>metagenomes</taxon>
        <taxon>ecological metagenomes</taxon>
    </lineage>
</organism>
<protein>
    <submittedName>
        <fullName evidence="2">Uncharacterized protein</fullName>
    </submittedName>
</protein>
<feature type="non-terminal residue" evidence="2">
    <location>
        <position position="114"/>
    </location>
</feature>
<keyword evidence="1" id="KW-0812">Transmembrane</keyword>
<accession>X0W438</accession>
<reference evidence="2" key="1">
    <citation type="journal article" date="2014" name="Front. Microbiol.">
        <title>High frequency of phylogenetically diverse reductive dehalogenase-homologous genes in deep subseafloor sedimentary metagenomes.</title>
        <authorList>
            <person name="Kawai M."/>
            <person name="Futagami T."/>
            <person name="Toyoda A."/>
            <person name="Takaki Y."/>
            <person name="Nishi S."/>
            <person name="Hori S."/>
            <person name="Arai W."/>
            <person name="Tsubouchi T."/>
            <person name="Morono Y."/>
            <person name="Uchiyama I."/>
            <person name="Ito T."/>
            <person name="Fujiyama A."/>
            <person name="Inagaki F."/>
            <person name="Takami H."/>
        </authorList>
    </citation>
    <scope>NUCLEOTIDE SEQUENCE</scope>
    <source>
        <strain evidence="2">Expedition CK06-06</strain>
    </source>
</reference>
<evidence type="ECO:0000256" key="1">
    <source>
        <dbReference type="SAM" id="Phobius"/>
    </source>
</evidence>
<dbReference type="EMBL" id="BARS01032752">
    <property type="protein sequence ID" value="GAG18077.1"/>
    <property type="molecule type" value="Genomic_DNA"/>
</dbReference>
<dbReference type="AlphaFoldDB" id="X0W438"/>
<keyword evidence="1" id="KW-1133">Transmembrane helix</keyword>
<comment type="caution">
    <text evidence="2">The sequence shown here is derived from an EMBL/GenBank/DDBJ whole genome shotgun (WGS) entry which is preliminary data.</text>
</comment>
<sequence>MEGPVYPPSPTAKRPTNPWVWVAVGCLAAIVVLAVGAGLCFYFGFIRNPEAQKTWSAMMQEAEHVGKSQANLKALGEAMQRFAQKNEGEYPEKLSDLKEEYLTDPDVLINPSTK</sequence>
<name>X0W438_9ZZZZ</name>